<dbReference type="Pfam" id="PF13276">
    <property type="entry name" value="HTH_21"/>
    <property type="match status" value="1"/>
</dbReference>
<evidence type="ECO:0000313" key="3">
    <source>
        <dbReference type="EMBL" id="NQX48734.1"/>
    </source>
</evidence>
<dbReference type="InterPro" id="IPR050900">
    <property type="entry name" value="Transposase_IS3/IS150/IS904"/>
</dbReference>
<accession>A0ABX2DYY3</accession>
<dbReference type="PANTHER" id="PTHR46889:SF4">
    <property type="entry name" value="TRANSPOSASE INSO FOR INSERTION SEQUENCE ELEMENT IS911B-RELATED"/>
    <property type="match status" value="1"/>
</dbReference>
<keyword evidence="4" id="KW-1185">Reference proteome</keyword>
<dbReference type="EMBL" id="JABMKX010000018">
    <property type="protein sequence ID" value="NQX48734.1"/>
    <property type="molecule type" value="Genomic_DNA"/>
</dbReference>
<dbReference type="Proteomes" id="UP000711047">
    <property type="component" value="Unassembled WGS sequence"/>
</dbReference>
<protein>
    <submittedName>
        <fullName evidence="3">IS3 family transposase</fullName>
    </submittedName>
</protein>
<evidence type="ECO:0000259" key="2">
    <source>
        <dbReference type="Pfam" id="PF13276"/>
    </source>
</evidence>
<name>A0ABX2DYY3_9BACL</name>
<reference evidence="3 4" key="1">
    <citation type="submission" date="2020-05" db="EMBL/GenBank/DDBJ databases">
        <title>Paenibacillus glebae, sp. nov., Paenibacillus humi sp. nov., Paenibacillus pedi sp. nov., Paenibacillus terrestris sp. nov. and Paenibacillus terricola sp. nov., isolated from a forest top soil sample.</title>
        <authorList>
            <person name="Qi S."/>
            <person name="Carlier A."/>
            <person name="Cnockaert M."/>
            <person name="Vandamme P."/>
        </authorList>
    </citation>
    <scope>NUCLEOTIDE SEQUENCE [LARGE SCALE GENOMIC DNA]</scope>
    <source>
        <strain evidence="3 4">LMG 29502</strain>
    </source>
</reference>
<proteinExistence type="predicted"/>
<gene>
    <name evidence="3" type="ORF">HQN87_25775</name>
</gene>
<evidence type="ECO:0000313" key="4">
    <source>
        <dbReference type="Proteomes" id="UP000711047"/>
    </source>
</evidence>
<comment type="caution">
    <text evidence="3">The sequence shown here is derived from an EMBL/GenBank/DDBJ whole genome shotgun (WGS) entry which is preliminary data.</text>
</comment>
<dbReference type="InterPro" id="IPR025948">
    <property type="entry name" value="HTH-like_dom"/>
</dbReference>
<organism evidence="3 4">
    <name type="scientific">Paenibacillus tritici</name>
    <dbReference type="NCBI Taxonomy" id="1873425"/>
    <lineage>
        <taxon>Bacteria</taxon>
        <taxon>Bacillati</taxon>
        <taxon>Bacillota</taxon>
        <taxon>Bacilli</taxon>
        <taxon>Bacillales</taxon>
        <taxon>Paenibacillaceae</taxon>
        <taxon>Paenibacillus</taxon>
    </lineage>
</organism>
<feature type="domain" description="HTH-like" evidence="2">
    <location>
        <begin position="33"/>
        <end position="81"/>
    </location>
</feature>
<dbReference type="PANTHER" id="PTHR46889">
    <property type="entry name" value="TRANSPOSASE INSF FOR INSERTION SEQUENCE IS3B-RELATED"/>
    <property type="match status" value="1"/>
</dbReference>
<sequence>MEKMCSVFQVSRSGYYKWRTAKPTPQAILKALLLKRIAYHFDASQGRYGSPKITILLEREGYKISERTIGKYMRELGLRSCNAKRAPQSTKKGQHNGKEEH</sequence>
<evidence type="ECO:0000256" key="1">
    <source>
        <dbReference type="SAM" id="MobiDB-lite"/>
    </source>
</evidence>
<feature type="region of interest" description="Disordered" evidence="1">
    <location>
        <begin position="80"/>
        <end position="101"/>
    </location>
</feature>